<evidence type="ECO:0000313" key="11">
    <source>
        <dbReference type="EMBL" id="CAH1965588.1"/>
    </source>
</evidence>
<evidence type="ECO:0000256" key="8">
    <source>
        <dbReference type="SAM" id="MobiDB-lite"/>
    </source>
</evidence>
<evidence type="ECO:0000256" key="5">
    <source>
        <dbReference type="ARBA" id="ARBA00023163"/>
    </source>
</evidence>
<dbReference type="Pfam" id="PF03131">
    <property type="entry name" value="bZIP_Maf"/>
    <property type="match status" value="1"/>
</dbReference>
<dbReference type="EMBL" id="CAKOFQ010006726">
    <property type="protein sequence ID" value="CAH1965588.1"/>
    <property type="molecule type" value="Genomic_DNA"/>
</dbReference>
<keyword evidence="12" id="KW-1185">Reference proteome</keyword>
<keyword evidence="9" id="KW-1133">Transmembrane helix</keyword>
<protein>
    <recommendedName>
        <fullName evidence="10">BZIP domain-containing protein</fullName>
    </recommendedName>
</protein>
<sequence>MARHWETDLFGLDCAICGACLICAISKSIGILEFDKCIRATVGDTPKFPLANIHISTGSSDGFRNSTARLFTKKSLERTNFRHRRDRSPTESIHYISTDDKTYYFVFNFRLYRKRGAIFMHGDMAFLDQKEITHFLAQELFYQQKFDILFFARVILTIVFWLFQFITFEGLNSGVPTRTTPTLTPTTLRNIEQTFIELQSKSHENEAGFYISAGDTVDNSTTNASYPSKPSSLWHGSSLSQSSSDCDTRSTPPLPTGAGQGGQPARAAPTQRRNMGGRKPVKDVNCSPEEEERKRIRRERNKAAAARCRKRRVDHTNALIAETEELEHKKQDLQDELQQLRQLKDQLEYILDAHQADCRMQDRSPPDVKPFNNNVYGNGGDKYDQDADERVKTELSEPINDIFLSPSPSKRLMLSGAVPVCRPSRPSTLNVATTAPKTVSEVIGAPLTTPSTGMMFNFESLMGGGTGLTPVNAPLAPSSCGTQQRNHVPVSMADMASPDAGGPPKLVSL</sequence>
<keyword evidence="9" id="KW-0812">Transmembrane</keyword>
<feature type="region of interest" description="Disordered" evidence="8">
    <location>
        <begin position="360"/>
        <end position="382"/>
    </location>
</feature>
<dbReference type="InterPro" id="IPR004826">
    <property type="entry name" value="bZIP_Maf"/>
</dbReference>
<dbReference type="PRINTS" id="PR00042">
    <property type="entry name" value="LEUZIPPRFOS"/>
</dbReference>
<evidence type="ECO:0000313" key="12">
    <source>
        <dbReference type="Proteomes" id="UP001152888"/>
    </source>
</evidence>
<dbReference type="InterPro" id="IPR004827">
    <property type="entry name" value="bZIP"/>
</dbReference>
<keyword evidence="7" id="KW-0175">Coiled coil</keyword>
<proteinExistence type="inferred from homology"/>
<dbReference type="InterPro" id="IPR046347">
    <property type="entry name" value="bZIP_sf"/>
</dbReference>
<comment type="similarity">
    <text evidence="1">Belongs to the bZIP family. Fos subfamily.</text>
</comment>
<dbReference type="AlphaFoldDB" id="A0A9P0K1T7"/>
<evidence type="ECO:0000259" key="10">
    <source>
        <dbReference type="PROSITE" id="PS50217"/>
    </source>
</evidence>
<evidence type="ECO:0000256" key="9">
    <source>
        <dbReference type="SAM" id="Phobius"/>
    </source>
</evidence>
<feature type="coiled-coil region" evidence="7">
    <location>
        <begin position="316"/>
        <end position="357"/>
    </location>
</feature>
<feature type="transmembrane region" description="Helical" evidence="9">
    <location>
        <begin position="148"/>
        <end position="168"/>
    </location>
</feature>
<comment type="caution">
    <text evidence="11">The sequence shown here is derived from an EMBL/GenBank/DDBJ whole genome shotgun (WGS) entry which is preliminary data.</text>
</comment>
<dbReference type="PROSITE" id="PS50217">
    <property type="entry name" value="BZIP"/>
    <property type="match status" value="1"/>
</dbReference>
<dbReference type="SMART" id="SM00338">
    <property type="entry name" value="BRLZ"/>
    <property type="match status" value="1"/>
</dbReference>
<dbReference type="PROSITE" id="PS00036">
    <property type="entry name" value="BZIP_BASIC"/>
    <property type="match status" value="1"/>
</dbReference>
<dbReference type="PANTHER" id="PTHR23351:SF56">
    <property type="entry name" value="KAYAK"/>
    <property type="match status" value="1"/>
</dbReference>
<dbReference type="CDD" id="cd14721">
    <property type="entry name" value="bZIP_Fos"/>
    <property type="match status" value="1"/>
</dbReference>
<feature type="domain" description="BZIP" evidence="10">
    <location>
        <begin position="291"/>
        <end position="354"/>
    </location>
</feature>
<evidence type="ECO:0000256" key="2">
    <source>
        <dbReference type="ARBA" id="ARBA00023015"/>
    </source>
</evidence>
<accession>A0A9P0K1T7</accession>
<feature type="compositionally biased region" description="Low complexity" evidence="8">
    <location>
        <begin position="228"/>
        <end position="251"/>
    </location>
</feature>
<keyword evidence="5" id="KW-0804">Transcription</keyword>
<gene>
    <name evidence="11" type="ORF">ACAOBT_LOCUS6412</name>
</gene>
<evidence type="ECO:0000256" key="4">
    <source>
        <dbReference type="ARBA" id="ARBA00023159"/>
    </source>
</evidence>
<name>A0A9P0K1T7_ACAOB</name>
<evidence type="ECO:0000256" key="1">
    <source>
        <dbReference type="ARBA" id="ARBA00007619"/>
    </source>
</evidence>
<comment type="subunit">
    <text evidence="6">Homodimer. Heterodimer with Jra. The kay-Jra heterodimer binds more stably to the AP-1 site than either of the two proteins alone.</text>
</comment>
<dbReference type="Proteomes" id="UP001152888">
    <property type="component" value="Unassembled WGS sequence"/>
</dbReference>
<dbReference type="InterPro" id="IPR000837">
    <property type="entry name" value="AP-1"/>
</dbReference>
<feature type="region of interest" description="Disordered" evidence="8">
    <location>
        <begin position="221"/>
        <end position="298"/>
    </location>
</feature>
<evidence type="ECO:0000256" key="6">
    <source>
        <dbReference type="ARBA" id="ARBA00044005"/>
    </source>
</evidence>
<organism evidence="11 12">
    <name type="scientific">Acanthoscelides obtectus</name>
    <name type="common">Bean weevil</name>
    <name type="synonym">Bruchus obtectus</name>
    <dbReference type="NCBI Taxonomy" id="200917"/>
    <lineage>
        <taxon>Eukaryota</taxon>
        <taxon>Metazoa</taxon>
        <taxon>Ecdysozoa</taxon>
        <taxon>Arthropoda</taxon>
        <taxon>Hexapoda</taxon>
        <taxon>Insecta</taxon>
        <taxon>Pterygota</taxon>
        <taxon>Neoptera</taxon>
        <taxon>Endopterygota</taxon>
        <taxon>Coleoptera</taxon>
        <taxon>Polyphaga</taxon>
        <taxon>Cucujiformia</taxon>
        <taxon>Chrysomeloidea</taxon>
        <taxon>Chrysomelidae</taxon>
        <taxon>Bruchinae</taxon>
        <taxon>Bruchini</taxon>
        <taxon>Acanthoscelides</taxon>
    </lineage>
</organism>
<dbReference type="GO" id="GO:0000981">
    <property type="term" value="F:DNA-binding transcription factor activity, RNA polymerase II-specific"/>
    <property type="evidence" value="ECO:0007669"/>
    <property type="project" value="TreeGrafter"/>
</dbReference>
<dbReference type="FunFam" id="1.20.5.170:FF:000006">
    <property type="entry name" value="fos-related antigen 2 isoform X1"/>
    <property type="match status" value="1"/>
</dbReference>
<keyword evidence="2" id="KW-0805">Transcription regulation</keyword>
<evidence type="ECO:0000256" key="7">
    <source>
        <dbReference type="SAM" id="Coils"/>
    </source>
</evidence>
<dbReference type="GO" id="GO:0005634">
    <property type="term" value="C:nucleus"/>
    <property type="evidence" value="ECO:0007669"/>
    <property type="project" value="UniProtKB-ARBA"/>
</dbReference>
<keyword evidence="3" id="KW-0238">DNA-binding</keyword>
<dbReference type="OrthoDB" id="5866312at2759"/>
<dbReference type="Gene3D" id="1.20.5.170">
    <property type="match status" value="1"/>
</dbReference>
<dbReference type="PANTHER" id="PTHR23351">
    <property type="entry name" value="FOS TRANSCRIPTION FACTOR-RELATED"/>
    <property type="match status" value="1"/>
</dbReference>
<keyword evidence="4" id="KW-0010">Activator</keyword>
<dbReference type="SUPFAM" id="SSF57959">
    <property type="entry name" value="Leucine zipper domain"/>
    <property type="match status" value="1"/>
</dbReference>
<reference evidence="11" key="1">
    <citation type="submission" date="2022-03" db="EMBL/GenBank/DDBJ databases">
        <authorList>
            <person name="Sayadi A."/>
        </authorList>
    </citation>
    <scope>NUCLEOTIDE SEQUENCE</scope>
</reference>
<dbReference type="GO" id="GO:0000978">
    <property type="term" value="F:RNA polymerase II cis-regulatory region sequence-specific DNA binding"/>
    <property type="evidence" value="ECO:0007669"/>
    <property type="project" value="TreeGrafter"/>
</dbReference>
<keyword evidence="9" id="KW-0472">Membrane</keyword>
<evidence type="ECO:0000256" key="3">
    <source>
        <dbReference type="ARBA" id="ARBA00023125"/>
    </source>
</evidence>